<proteinExistence type="predicted"/>
<feature type="domain" description="Phosphatidic acid phosphatase type 2/haloperoxidase" evidence="2">
    <location>
        <begin position="92"/>
        <end position="211"/>
    </location>
</feature>
<dbReference type="InterPro" id="IPR036938">
    <property type="entry name" value="PAP2/HPO_sf"/>
</dbReference>
<sequence>MHYLKLKRSRLFLAGFAAAALLLMAFPQIDLSISRLFFDRNFPFASHWWNQLMHESLGYVLCLSLTTVIGVYVYNKLWKRNVGEVCGKKVVYLFMVLLVGAGLIVNLVLKDNFGRARPRDVVEFGGTKLYTPPFVVSTECGKNCSFSSGEAAGGFFFLALARALSRRRALLIAGFGFGALASFCRIASGAHFFSDTVVSFFVMLIVADVLYYYLLSPERERVTPRPLALPRPQAEIP</sequence>
<keyword evidence="1" id="KW-0812">Transmembrane</keyword>
<dbReference type="CDD" id="cd03396">
    <property type="entry name" value="PAP2_like_6"/>
    <property type="match status" value="1"/>
</dbReference>
<accession>A0ABV8SZG5</accession>
<organism evidence="3 4">
    <name type="scientific">Steroidobacter flavus</name>
    <dbReference type="NCBI Taxonomy" id="1842136"/>
    <lineage>
        <taxon>Bacteria</taxon>
        <taxon>Pseudomonadati</taxon>
        <taxon>Pseudomonadota</taxon>
        <taxon>Gammaproteobacteria</taxon>
        <taxon>Steroidobacterales</taxon>
        <taxon>Steroidobacteraceae</taxon>
        <taxon>Steroidobacter</taxon>
    </lineage>
</organism>
<dbReference type="SMART" id="SM00014">
    <property type="entry name" value="acidPPc"/>
    <property type="match status" value="1"/>
</dbReference>
<evidence type="ECO:0000313" key="4">
    <source>
        <dbReference type="Proteomes" id="UP001595904"/>
    </source>
</evidence>
<evidence type="ECO:0000313" key="3">
    <source>
        <dbReference type="EMBL" id="MFC4312560.1"/>
    </source>
</evidence>
<reference evidence="4" key="1">
    <citation type="journal article" date="2019" name="Int. J. Syst. Evol. Microbiol.">
        <title>The Global Catalogue of Microorganisms (GCM) 10K type strain sequencing project: providing services to taxonomists for standard genome sequencing and annotation.</title>
        <authorList>
            <consortium name="The Broad Institute Genomics Platform"/>
            <consortium name="The Broad Institute Genome Sequencing Center for Infectious Disease"/>
            <person name="Wu L."/>
            <person name="Ma J."/>
        </authorList>
    </citation>
    <scope>NUCLEOTIDE SEQUENCE [LARGE SCALE GENOMIC DNA]</scope>
    <source>
        <strain evidence="4">CGMCC 1.10759</strain>
    </source>
</reference>
<evidence type="ECO:0000259" key="2">
    <source>
        <dbReference type="SMART" id="SM00014"/>
    </source>
</evidence>
<feature type="transmembrane region" description="Helical" evidence="1">
    <location>
        <begin position="146"/>
        <end position="164"/>
    </location>
</feature>
<dbReference type="SUPFAM" id="SSF48317">
    <property type="entry name" value="Acid phosphatase/Vanadium-dependent haloperoxidase"/>
    <property type="match status" value="1"/>
</dbReference>
<gene>
    <name evidence="3" type="ORF">ACFPN2_25985</name>
</gene>
<feature type="transmembrane region" description="Helical" evidence="1">
    <location>
        <begin position="171"/>
        <end position="190"/>
    </location>
</feature>
<feature type="transmembrane region" description="Helical" evidence="1">
    <location>
        <begin position="196"/>
        <end position="215"/>
    </location>
</feature>
<keyword evidence="4" id="KW-1185">Reference proteome</keyword>
<feature type="transmembrane region" description="Helical" evidence="1">
    <location>
        <begin position="56"/>
        <end position="78"/>
    </location>
</feature>
<name>A0ABV8SZG5_9GAMM</name>
<comment type="caution">
    <text evidence="3">The sequence shown here is derived from an EMBL/GenBank/DDBJ whole genome shotgun (WGS) entry which is preliminary data.</text>
</comment>
<dbReference type="RefSeq" id="WP_380602061.1">
    <property type="nucleotide sequence ID" value="NZ_JBHSDU010000014.1"/>
</dbReference>
<dbReference type="Gene3D" id="1.20.144.10">
    <property type="entry name" value="Phosphatidic acid phosphatase type 2/haloperoxidase"/>
    <property type="match status" value="1"/>
</dbReference>
<keyword evidence="1" id="KW-0472">Membrane</keyword>
<evidence type="ECO:0000256" key="1">
    <source>
        <dbReference type="SAM" id="Phobius"/>
    </source>
</evidence>
<dbReference type="Proteomes" id="UP001595904">
    <property type="component" value="Unassembled WGS sequence"/>
</dbReference>
<dbReference type="InterPro" id="IPR000326">
    <property type="entry name" value="PAP2/HPO"/>
</dbReference>
<dbReference type="Pfam" id="PF01569">
    <property type="entry name" value="PAP2"/>
    <property type="match status" value="1"/>
</dbReference>
<feature type="transmembrane region" description="Helical" evidence="1">
    <location>
        <begin position="90"/>
        <end position="109"/>
    </location>
</feature>
<keyword evidence="1" id="KW-1133">Transmembrane helix</keyword>
<dbReference type="EMBL" id="JBHSDU010000014">
    <property type="protein sequence ID" value="MFC4312560.1"/>
    <property type="molecule type" value="Genomic_DNA"/>
</dbReference>
<protein>
    <submittedName>
        <fullName evidence="3">Phosphatase PAP2 family protein</fullName>
    </submittedName>
</protein>